<feature type="compositionally biased region" description="Low complexity" evidence="1">
    <location>
        <begin position="151"/>
        <end position="161"/>
    </location>
</feature>
<gene>
    <name evidence="2" type="ORF">BGZ65_010944</name>
</gene>
<keyword evidence="3" id="KW-1185">Reference proteome</keyword>
<feature type="non-terminal residue" evidence="2">
    <location>
        <position position="273"/>
    </location>
</feature>
<dbReference type="Proteomes" id="UP000749646">
    <property type="component" value="Unassembled WGS sequence"/>
</dbReference>
<organism evidence="2 3">
    <name type="scientific">Modicella reniformis</name>
    <dbReference type="NCBI Taxonomy" id="1440133"/>
    <lineage>
        <taxon>Eukaryota</taxon>
        <taxon>Fungi</taxon>
        <taxon>Fungi incertae sedis</taxon>
        <taxon>Mucoromycota</taxon>
        <taxon>Mortierellomycotina</taxon>
        <taxon>Mortierellomycetes</taxon>
        <taxon>Mortierellales</taxon>
        <taxon>Mortierellaceae</taxon>
        <taxon>Modicella</taxon>
    </lineage>
</organism>
<proteinExistence type="predicted"/>
<evidence type="ECO:0000313" key="3">
    <source>
        <dbReference type="Proteomes" id="UP000749646"/>
    </source>
</evidence>
<reference evidence="2" key="1">
    <citation type="journal article" date="2020" name="Fungal Divers.">
        <title>Resolving the Mortierellaceae phylogeny through synthesis of multi-gene phylogenetics and phylogenomics.</title>
        <authorList>
            <person name="Vandepol N."/>
            <person name="Liber J."/>
            <person name="Desiro A."/>
            <person name="Na H."/>
            <person name="Kennedy M."/>
            <person name="Barry K."/>
            <person name="Grigoriev I.V."/>
            <person name="Miller A.N."/>
            <person name="O'Donnell K."/>
            <person name="Stajich J.E."/>
            <person name="Bonito G."/>
        </authorList>
    </citation>
    <scope>NUCLEOTIDE SEQUENCE</scope>
    <source>
        <strain evidence="2">MES-2147</strain>
    </source>
</reference>
<evidence type="ECO:0000256" key="1">
    <source>
        <dbReference type="SAM" id="MobiDB-lite"/>
    </source>
</evidence>
<feature type="region of interest" description="Disordered" evidence="1">
    <location>
        <begin position="93"/>
        <end position="161"/>
    </location>
</feature>
<comment type="caution">
    <text evidence="2">The sequence shown here is derived from an EMBL/GenBank/DDBJ whole genome shotgun (WGS) entry which is preliminary data.</text>
</comment>
<feature type="compositionally biased region" description="Polar residues" evidence="1">
    <location>
        <begin position="116"/>
        <end position="125"/>
    </location>
</feature>
<sequence length="273" mass="30685">MKSFSEYVADDTHGHPSYTSHLGCFTRYVQQCAKDGDSEAVTFVFDSSLHDEYEQGIIRRMARKGYSSAGLIVDENIDQVTNDVLDQVRDVSTAKRKNDAKDSTSKKLKTKLSAANTMTKPSTTDIKTEKSGTADAKKKKSGTADIKTKKSSTTDPGPSDSTVARRCLRYEGFDETLFMRLKSGRYVEKILIDANLTSEATFKTRSFTIDFNCDFTMSLFTQDEWKELSDFNKFVLPDLPATTVRYAVNLGKALETLNLREMKNIEMPTDEED</sequence>
<feature type="compositionally biased region" description="Basic and acidic residues" evidence="1">
    <location>
        <begin position="126"/>
        <end position="136"/>
    </location>
</feature>
<protein>
    <submittedName>
        <fullName evidence="2">Uncharacterized protein</fullName>
    </submittedName>
</protein>
<dbReference type="EMBL" id="JAAAHW010004937">
    <property type="protein sequence ID" value="KAF9970691.1"/>
    <property type="molecule type" value="Genomic_DNA"/>
</dbReference>
<name>A0A9P6JFU8_9FUNG</name>
<feature type="compositionally biased region" description="Basic and acidic residues" evidence="1">
    <location>
        <begin position="93"/>
        <end position="105"/>
    </location>
</feature>
<dbReference type="OrthoDB" id="2443848at2759"/>
<evidence type="ECO:0000313" key="2">
    <source>
        <dbReference type="EMBL" id="KAF9970691.1"/>
    </source>
</evidence>
<accession>A0A9P6JFU8</accession>
<dbReference type="AlphaFoldDB" id="A0A9P6JFU8"/>